<dbReference type="AlphaFoldDB" id="A0A1N6GSA4"/>
<dbReference type="Pfam" id="PF13526">
    <property type="entry name" value="DUF4125"/>
    <property type="match status" value="1"/>
</dbReference>
<evidence type="ECO:0000313" key="2">
    <source>
        <dbReference type="Proteomes" id="UP000184694"/>
    </source>
</evidence>
<sequence length="189" mass="22437">METNQTREELIQDVIERELVMFLNTKNLGGPASCQENPDMFRHWRWMVFSVLSDEYIASYKDDLIEAERVGRNLMTEKYARMDNLIPCVSPNMEKVRKITATERVWMQELFQEFPLLFPQSLARFDMYFPAEMETLSERSLDLYQACVDKALRSGENLARKRYVNFYARMGLGTLEELEARRREKLHQS</sequence>
<protein>
    <recommendedName>
        <fullName evidence="3">DUF4125 domain-containing protein</fullName>
    </recommendedName>
</protein>
<keyword evidence="2" id="KW-1185">Reference proteome</keyword>
<dbReference type="EMBL" id="FSRG01000005">
    <property type="protein sequence ID" value="SIO10362.1"/>
    <property type="molecule type" value="Genomic_DNA"/>
</dbReference>
<name>A0A1N6GSA4_9BACT</name>
<dbReference type="Proteomes" id="UP000184694">
    <property type="component" value="Unassembled WGS sequence"/>
</dbReference>
<reference evidence="2" key="1">
    <citation type="submission" date="2016-11" db="EMBL/GenBank/DDBJ databases">
        <authorList>
            <person name="Varghese N."/>
            <person name="Submissions S."/>
        </authorList>
    </citation>
    <scope>NUCLEOTIDE SEQUENCE [LARGE SCALE GENOMIC DNA]</scope>
    <source>
        <strain evidence="2">DSM 17456</strain>
    </source>
</reference>
<dbReference type="InterPro" id="IPR025191">
    <property type="entry name" value="DUF4125"/>
</dbReference>
<evidence type="ECO:0000313" key="1">
    <source>
        <dbReference type="EMBL" id="SIO10362.1"/>
    </source>
</evidence>
<dbReference type="OrthoDB" id="5387164at2"/>
<dbReference type="RefSeq" id="WP_074216577.1">
    <property type="nucleotide sequence ID" value="NZ_FSRG01000005.1"/>
</dbReference>
<organism evidence="1 2">
    <name type="scientific">Halodesulfovibrio marinisediminis DSM 17456</name>
    <dbReference type="NCBI Taxonomy" id="1121457"/>
    <lineage>
        <taxon>Bacteria</taxon>
        <taxon>Pseudomonadati</taxon>
        <taxon>Thermodesulfobacteriota</taxon>
        <taxon>Desulfovibrionia</taxon>
        <taxon>Desulfovibrionales</taxon>
        <taxon>Desulfovibrionaceae</taxon>
        <taxon>Halodesulfovibrio</taxon>
    </lineage>
</organism>
<evidence type="ECO:0008006" key="3">
    <source>
        <dbReference type="Google" id="ProtNLM"/>
    </source>
</evidence>
<dbReference type="STRING" id="1121457.SAMN02745161_1768"/>
<proteinExistence type="predicted"/>
<gene>
    <name evidence="1" type="ORF">SAMN02745161_1768</name>
</gene>
<accession>A0A1N6GSA4</accession>